<dbReference type="CDD" id="cd00109">
    <property type="entry name" value="Kunitz-type"/>
    <property type="match status" value="1"/>
</dbReference>
<dbReference type="InterPro" id="IPR036880">
    <property type="entry name" value="Kunitz_BPTI_sf"/>
</dbReference>
<dbReference type="InterPro" id="IPR002223">
    <property type="entry name" value="Kunitz_BPTI"/>
</dbReference>
<dbReference type="PANTHER" id="PTHR10083">
    <property type="entry name" value="KUNITZ-TYPE PROTEASE INHIBITOR-RELATED"/>
    <property type="match status" value="1"/>
</dbReference>
<dbReference type="GO" id="GO:0005615">
    <property type="term" value="C:extracellular space"/>
    <property type="evidence" value="ECO:0007669"/>
    <property type="project" value="TreeGrafter"/>
</dbReference>
<evidence type="ECO:0000256" key="2">
    <source>
        <dbReference type="ARBA" id="ARBA00022900"/>
    </source>
</evidence>
<dbReference type="AlphaFoldDB" id="A0A131ZBY9"/>
<dbReference type="PANTHER" id="PTHR10083:SF374">
    <property type="entry name" value="BPTI_KUNITZ INHIBITOR DOMAIN-CONTAINING PROTEIN"/>
    <property type="match status" value="1"/>
</dbReference>
<organism evidence="5">
    <name type="scientific">Rhipicephalus appendiculatus</name>
    <name type="common">Brown ear tick</name>
    <dbReference type="NCBI Taxonomy" id="34631"/>
    <lineage>
        <taxon>Eukaryota</taxon>
        <taxon>Metazoa</taxon>
        <taxon>Ecdysozoa</taxon>
        <taxon>Arthropoda</taxon>
        <taxon>Chelicerata</taxon>
        <taxon>Arachnida</taxon>
        <taxon>Acari</taxon>
        <taxon>Parasitiformes</taxon>
        <taxon>Ixodida</taxon>
        <taxon>Ixodoidea</taxon>
        <taxon>Ixodidae</taxon>
        <taxon>Rhipicephalinae</taxon>
        <taxon>Rhipicephalus</taxon>
        <taxon>Rhipicephalus</taxon>
    </lineage>
</organism>
<dbReference type="Gene3D" id="4.10.410.10">
    <property type="entry name" value="Pancreatic trypsin inhibitor Kunitz domain"/>
    <property type="match status" value="2"/>
</dbReference>
<keyword evidence="2" id="KW-0722">Serine protease inhibitor</keyword>
<feature type="non-terminal residue" evidence="5">
    <location>
        <position position="1"/>
    </location>
</feature>
<feature type="domain" description="BPTI/Kunitz inhibitor" evidence="4">
    <location>
        <begin position="109"/>
        <end position="162"/>
    </location>
</feature>
<evidence type="ECO:0000313" key="5">
    <source>
        <dbReference type="EMBL" id="JAP87761.1"/>
    </source>
</evidence>
<dbReference type="InterPro" id="IPR050098">
    <property type="entry name" value="TFPI/VKTCI-like"/>
</dbReference>
<dbReference type="SUPFAM" id="SSF57362">
    <property type="entry name" value="BPTI-like"/>
    <property type="match status" value="2"/>
</dbReference>
<accession>A0A131ZBY9</accession>
<keyword evidence="3" id="KW-1015">Disulfide bond</keyword>
<evidence type="ECO:0000259" key="4">
    <source>
        <dbReference type="PROSITE" id="PS50279"/>
    </source>
</evidence>
<dbReference type="PROSITE" id="PS50279">
    <property type="entry name" value="BPTI_KUNITZ_2"/>
    <property type="match status" value="2"/>
</dbReference>
<reference evidence="5" key="1">
    <citation type="journal article" date="2016" name="Ticks Tick Borne Dis.">
        <title>De novo assembly and annotation of the salivary gland transcriptome of Rhipicephalus appendiculatus male and female ticks during blood feeding.</title>
        <authorList>
            <person name="de Castro M.H."/>
            <person name="de Klerk D."/>
            <person name="Pienaar R."/>
            <person name="Latif A.A."/>
            <person name="Rees D.J."/>
            <person name="Mans B.J."/>
        </authorList>
    </citation>
    <scope>NUCLEOTIDE SEQUENCE</scope>
    <source>
        <tissue evidence="5">Salivary glands</tissue>
    </source>
</reference>
<dbReference type="GO" id="GO:0004867">
    <property type="term" value="F:serine-type endopeptidase inhibitor activity"/>
    <property type="evidence" value="ECO:0007669"/>
    <property type="project" value="UniProtKB-KW"/>
</dbReference>
<feature type="domain" description="BPTI/Kunitz inhibitor" evidence="4">
    <location>
        <begin position="48"/>
        <end position="98"/>
    </location>
</feature>
<protein>
    <submittedName>
        <fullName evidence="5">Tissue factor pathway inhibitor</fullName>
    </submittedName>
</protein>
<dbReference type="Pfam" id="PF00014">
    <property type="entry name" value="Kunitz_BPTI"/>
    <property type="match status" value="2"/>
</dbReference>
<dbReference type="PRINTS" id="PR00759">
    <property type="entry name" value="BASICPTASE"/>
</dbReference>
<evidence type="ECO:0000256" key="1">
    <source>
        <dbReference type="ARBA" id="ARBA00022690"/>
    </source>
</evidence>
<evidence type="ECO:0000256" key="3">
    <source>
        <dbReference type="ARBA" id="ARBA00023157"/>
    </source>
</evidence>
<proteinExistence type="predicted"/>
<dbReference type="EMBL" id="GEDV01000796">
    <property type="protein sequence ID" value="JAP87761.1"/>
    <property type="molecule type" value="Transcribed_RNA"/>
</dbReference>
<keyword evidence="1" id="KW-0646">Protease inhibitor</keyword>
<dbReference type="PROSITE" id="PS00280">
    <property type="entry name" value="BPTI_KUNITZ_1"/>
    <property type="match status" value="1"/>
</dbReference>
<dbReference type="InterPro" id="IPR020901">
    <property type="entry name" value="Prtase_inh_Kunz-CS"/>
</dbReference>
<dbReference type="SMART" id="SM00131">
    <property type="entry name" value="KU"/>
    <property type="match status" value="2"/>
</dbReference>
<sequence>AAAALSFPSVAREEYERQKACASTGSATASFAGDALDMDWVIKKPVACYMKPDYGTCKRHLTRYFYNDSNYKCRTFDYSGCGGNGNNFDTRRECRYLCGVKYDPDKDPCLRPPGRTWCPNRPEYAGMWYFDKKTEKCVRFTYRECALNRNVFPSCDKCKKECQRHMHVLQTCPE</sequence>
<name>A0A131ZBY9_RHIAP</name>